<dbReference type="Pfam" id="PF09604">
    <property type="entry name" value="Potass_KdpF"/>
    <property type="match status" value="1"/>
</dbReference>
<dbReference type="EMBL" id="PIPV01000001">
    <property type="protein sequence ID" value="RUO58032.1"/>
    <property type="molecule type" value="Genomic_DNA"/>
</dbReference>
<dbReference type="AlphaFoldDB" id="A0A432YAT7"/>
<protein>
    <submittedName>
        <fullName evidence="1">Uncharacterized protein</fullName>
    </submittedName>
</protein>
<comment type="caution">
    <text evidence="1">The sequence shown here is derived from an EMBL/GenBank/DDBJ whole genome shotgun (WGS) entry which is preliminary data.</text>
</comment>
<keyword evidence="2" id="KW-1185">Reference proteome</keyword>
<dbReference type="Proteomes" id="UP000287330">
    <property type="component" value="Unassembled WGS sequence"/>
</dbReference>
<reference evidence="2" key="1">
    <citation type="journal article" date="2018" name="Front. Microbiol.">
        <title>Genome-Based Analysis Reveals the Taxonomy and Diversity of the Family Idiomarinaceae.</title>
        <authorList>
            <person name="Liu Y."/>
            <person name="Lai Q."/>
            <person name="Shao Z."/>
        </authorList>
    </citation>
    <scope>NUCLEOTIDE SEQUENCE [LARGE SCALE GENOMIC DNA]</scope>
    <source>
        <strain evidence="2">F23</strain>
    </source>
</reference>
<proteinExistence type="predicted"/>
<gene>
    <name evidence="1" type="ORF">CWE25_00070</name>
</gene>
<evidence type="ECO:0000313" key="2">
    <source>
        <dbReference type="Proteomes" id="UP000287330"/>
    </source>
</evidence>
<dbReference type="GO" id="GO:0005886">
    <property type="term" value="C:plasma membrane"/>
    <property type="evidence" value="ECO:0007669"/>
    <property type="project" value="InterPro"/>
</dbReference>
<dbReference type="InterPro" id="IPR011726">
    <property type="entry name" value="KdpF"/>
</dbReference>
<organism evidence="1 2">
    <name type="scientific">Idiomarina fontislapidosi</name>
    <dbReference type="NCBI Taxonomy" id="263723"/>
    <lineage>
        <taxon>Bacteria</taxon>
        <taxon>Pseudomonadati</taxon>
        <taxon>Pseudomonadota</taxon>
        <taxon>Gammaproteobacteria</taxon>
        <taxon>Alteromonadales</taxon>
        <taxon>Idiomarinaceae</taxon>
        <taxon>Idiomarina</taxon>
    </lineage>
</organism>
<dbReference type="RefSeq" id="WP_110571946.1">
    <property type="nucleotide sequence ID" value="NZ_PIPV01000001.1"/>
</dbReference>
<evidence type="ECO:0000313" key="1">
    <source>
        <dbReference type="EMBL" id="RUO58032.1"/>
    </source>
</evidence>
<accession>A0A432YAT7</accession>
<sequence>MTWFLLFIGTALLAYLAVAMFVPDKF</sequence>
<name>A0A432YAT7_9GAMM</name>
<dbReference type="GO" id="GO:0008556">
    <property type="term" value="F:P-type potassium transmembrane transporter activity"/>
    <property type="evidence" value="ECO:0007669"/>
    <property type="project" value="InterPro"/>
</dbReference>